<dbReference type="InterPro" id="IPR000620">
    <property type="entry name" value="EamA_dom"/>
</dbReference>
<evidence type="ECO:0000256" key="5">
    <source>
        <dbReference type="ARBA" id="ARBA00023136"/>
    </source>
</evidence>
<name>A0A2Z4Y7R1_SUMC1</name>
<protein>
    <submittedName>
        <fullName evidence="8">Permease of the drug/metabolite transporter (DMT) superfamily</fullName>
    </submittedName>
</protein>
<dbReference type="PANTHER" id="PTHR32322:SF2">
    <property type="entry name" value="EAMA DOMAIN-CONTAINING PROTEIN"/>
    <property type="match status" value="1"/>
</dbReference>
<dbReference type="EMBL" id="CP030759">
    <property type="protein sequence ID" value="AXA36878.1"/>
    <property type="molecule type" value="Genomic_DNA"/>
</dbReference>
<dbReference type="AlphaFoldDB" id="A0A2Z4Y7R1"/>
<comment type="subcellular location">
    <subcellularLocation>
        <location evidence="1">Membrane</location>
        <topology evidence="1">Multi-pass membrane protein</topology>
    </subcellularLocation>
</comment>
<dbReference type="SUPFAM" id="SSF103481">
    <property type="entry name" value="Multidrug resistance efflux transporter EmrE"/>
    <property type="match status" value="2"/>
</dbReference>
<keyword evidence="5 6" id="KW-0472">Membrane</keyword>
<evidence type="ECO:0000256" key="3">
    <source>
        <dbReference type="ARBA" id="ARBA00022692"/>
    </source>
</evidence>
<proteinExistence type="inferred from homology"/>
<feature type="domain" description="EamA" evidence="7">
    <location>
        <begin position="160"/>
        <end position="293"/>
    </location>
</feature>
<dbReference type="InterPro" id="IPR050638">
    <property type="entry name" value="AA-Vitamin_Transporters"/>
</dbReference>
<sequence length="312" mass="33613">MVAMSAKTKGGRVRGVLALLCATLFWGTSVVVARVVLRETTPRVVSLVGAVACMITLLVPLALFRRHLLRIERRDWWRFALLGALGFALGSLFINVAIQRTNAATAATLQYLCPAITYAWGLARRSERFDWWKVLAVGLSIVGCTLTTGVLTGSFLFDPWGVLAGVASATTFAFITIFGKTFAPRYNPLAYSGYVFLAMSVALASITPLRDLVALTESPKLFALVVANSVFFGAVPTVLYFESLKWISATAVTIVLSFEIVVVSVLGWLYLGEHLSIAQMIGAVMVISAVILIERSAEESNASSSHDPVATA</sequence>
<reference evidence="8 9" key="1">
    <citation type="submission" date="2018-05" db="EMBL/GenBank/DDBJ databases">
        <title>A metagenomic window into the 2 km-deep terrestrial subsurface aquifer revealed taxonomically and functionally diverse microbial community comprising novel uncultured bacterial lineages.</title>
        <authorList>
            <person name="Kadnikov V.V."/>
            <person name="Mardanov A.V."/>
            <person name="Beletsky A.V."/>
            <person name="Banks D."/>
            <person name="Pimenov N.V."/>
            <person name="Frank Y.A."/>
            <person name="Karnachuk O.V."/>
            <person name="Ravin N.V."/>
        </authorList>
    </citation>
    <scope>NUCLEOTIDE SEQUENCE [LARGE SCALE GENOMIC DNA]</scope>
    <source>
        <strain evidence="8">BY</strain>
    </source>
</reference>
<organism evidence="8 9">
    <name type="scientific">Sumerlaea chitinivorans</name>
    <dbReference type="NCBI Taxonomy" id="2250252"/>
    <lineage>
        <taxon>Bacteria</taxon>
        <taxon>Candidatus Sumerlaeota</taxon>
        <taxon>Candidatus Sumerlaeia</taxon>
        <taxon>Candidatus Sumerlaeales</taxon>
        <taxon>Candidatus Sumerlaeaceae</taxon>
        <taxon>Candidatus Sumerlaea</taxon>
    </lineage>
</organism>
<comment type="similarity">
    <text evidence="2">Belongs to the EamA transporter family.</text>
</comment>
<keyword evidence="4 6" id="KW-1133">Transmembrane helix</keyword>
<feature type="transmembrane region" description="Helical" evidence="6">
    <location>
        <begin position="162"/>
        <end position="179"/>
    </location>
</feature>
<evidence type="ECO:0000313" key="9">
    <source>
        <dbReference type="Proteomes" id="UP000262583"/>
    </source>
</evidence>
<feature type="transmembrane region" description="Helical" evidence="6">
    <location>
        <begin position="191"/>
        <end position="209"/>
    </location>
</feature>
<evidence type="ECO:0000256" key="6">
    <source>
        <dbReference type="SAM" id="Phobius"/>
    </source>
</evidence>
<dbReference type="PANTHER" id="PTHR32322">
    <property type="entry name" value="INNER MEMBRANE TRANSPORTER"/>
    <property type="match status" value="1"/>
</dbReference>
<feature type="transmembrane region" description="Helical" evidence="6">
    <location>
        <begin position="134"/>
        <end position="156"/>
    </location>
</feature>
<keyword evidence="3 6" id="KW-0812">Transmembrane</keyword>
<feature type="transmembrane region" description="Helical" evidence="6">
    <location>
        <begin position="76"/>
        <end position="98"/>
    </location>
</feature>
<feature type="domain" description="EamA" evidence="7">
    <location>
        <begin position="14"/>
        <end position="148"/>
    </location>
</feature>
<evidence type="ECO:0000313" key="8">
    <source>
        <dbReference type="EMBL" id="AXA36878.1"/>
    </source>
</evidence>
<dbReference type="KEGG" id="schv:BRCON_2101"/>
<accession>A0A2Z4Y7R1</accession>
<evidence type="ECO:0000256" key="2">
    <source>
        <dbReference type="ARBA" id="ARBA00007362"/>
    </source>
</evidence>
<feature type="transmembrane region" description="Helical" evidence="6">
    <location>
        <begin position="248"/>
        <end position="271"/>
    </location>
</feature>
<evidence type="ECO:0000256" key="4">
    <source>
        <dbReference type="ARBA" id="ARBA00022989"/>
    </source>
</evidence>
<evidence type="ECO:0000256" key="1">
    <source>
        <dbReference type="ARBA" id="ARBA00004141"/>
    </source>
</evidence>
<dbReference type="InterPro" id="IPR037185">
    <property type="entry name" value="EmrE-like"/>
</dbReference>
<feature type="transmembrane region" description="Helical" evidence="6">
    <location>
        <begin position="104"/>
        <end position="122"/>
    </location>
</feature>
<feature type="transmembrane region" description="Helical" evidence="6">
    <location>
        <begin position="277"/>
        <end position="293"/>
    </location>
</feature>
<dbReference type="GO" id="GO:0016020">
    <property type="term" value="C:membrane"/>
    <property type="evidence" value="ECO:0007669"/>
    <property type="project" value="UniProtKB-SubCell"/>
</dbReference>
<gene>
    <name evidence="8" type="ORF">BRCON_2101</name>
</gene>
<dbReference type="Proteomes" id="UP000262583">
    <property type="component" value="Chromosome"/>
</dbReference>
<feature type="transmembrane region" description="Helical" evidence="6">
    <location>
        <begin position="43"/>
        <end position="64"/>
    </location>
</feature>
<dbReference type="Pfam" id="PF00892">
    <property type="entry name" value="EamA"/>
    <property type="match status" value="2"/>
</dbReference>
<evidence type="ECO:0000259" key="7">
    <source>
        <dbReference type="Pfam" id="PF00892"/>
    </source>
</evidence>
<feature type="transmembrane region" description="Helical" evidence="6">
    <location>
        <begin position="221"/>
        <end position="241"/>
    </location>
</feature>